<reference evidence="5" key="1">
    <citation type="submission" date="2021-06" db="EMBL/GenBank/DDBJ databases">
        <authorList>
            <person name="Kallberg Y."/>
            <person name="Tangrot J."/>
            <person name="Rosling A."/>
        </authorList>
    </citation>
    <scope>NUCLEOTIDE SEQUENCE</scope>
    <source>
        <strain evidence="5">IN212</strain>
    </source>
</reference>
<dbReference type="GO" id="GO:0005524">
    <property type="term" value="F:ATP binding"/>
    <property type="evidence" value="ECO:0007669"/>
    <property type="project" value="InterPro"/>
</dbReference>
<dbReference type="EMBL" id="CAJVPZ010032112">
    <property type="protein sequence ID" value="CAG8741041.1"/>
    <property type="molecule type" value="Genomic_DNA"/>
</dbReference>
<feature type="domain" description="ABC transmembrane type-1" evidence="4">
    <location>
        <begin position="1"/>
        <end position="53"/>
    </location>
</feature>
<dbReference type="OrthoDB" id="6500128at2759"/>
<proteinExistence type="predicted"/>
<dbReference type="SUPFAM" id="SSF90123">
    <property type="entry name" value="ABC transporter transmembrane region"/>
    <property type="match status" value="1"/>
</dbReference>
<dbReference type="InterPro" id="IPR011527">
    <property type="entry name" value="ABC1_TM_dom"/>
</dbReference>
<gene>
    <name evidence="5" type="ORF">RFULGI_LOCUS12862</name>
</gene>
<dbReference type="Proteomes" id="UP000789396">
    <property type="component" value="Unassembled WGS sequence"/>
</dbReference>
<organism evidence="5 6">
    <name type="scientific">Racocetra fulgida</name>
    <dbReference type="NCBI Taxonomy" id="60492"/>
    <lineage>
        <taxon>Eukaryota</taxon>
        <taxon>Fungi</taxon>
        <taxon>Fungi incertae sedis</taxon>
        <taxon>Mucoromycota</taxon>
        <taxon>Glomeromycotina</taxon>
        <taxon>Glomeromycetes</taxon>
        <taxon>Diversisporales</taxon>
        <taxon>Gigasporaceae</taxon>
        <taxon>Racocetra</taxon>
    </lineage>
</organism>
<protein>
    <submittedName>
        <fullName evidence="5">20140_t:CDS:1</fullName>
    </submittedName>
</protein>
<dbReference type="Pfam" id="PF00664">
    <property type="entry name" value="ABC_membrane"/>
    <property type="match status" value="1"/>
</dbReference>
<comment type="caution">
    <text evidence="5">The sequence shown here is derived from an EMBL/GenBank/DDBJ whole genome shotgun (WGS) entry which is preliminary data.</text>
</comment>
<evidence type="ECO:0000313" key="6">
    <source>
        <dbReference type="Proteomes" id="UP000789396"/>
    </source>
</evidence>
<accession>A0A9N9IMK6</accession>
<dbReference type="InterPro" id="IPR036640">
    <property type="entry name" value="ABC1_TM_sf"/>
</dbReference>
<evidence type="ECO:0000256" key="1">
    <source>
        <dbReference type="ARBA" id="ARBA00022692"/>
    </source>
</evidence>
<evidence type="ECO:0000256" key="2">
    <source>
        <dbReference type="ARBA" id="ARBA00022989"/>
    </source>
</evidence>
<keyword evidence="1" id="KW-0812">Transmembrane</keyword>
<dbReference type="Gene3D" id="1.20.1560.10">
    <property type="entry name" value="ABC transporter type 1, transmembrane domain"/>
    <property type="match status" value="1"/>
</dbReference>
<evidence type="ECO:0000256" key="3">
    <source>
        <dbReference type="ARBA" id="ARBA00023136"/>
    </source>
</evidence>
<feature type="non-terminal residue" evidence="5">
    <location>
        <position position="53"/>
    </location>
</feature>
<evidence type="ECO:0000313" key="5">
    <source>
        <dbReference type="EMBL" id="CAG8741041.1"/>
    </source>
</evidence>
<keyword evidence="6" id="KW-1185">Reference proteome</keyword>
<sequence length="53" mass="5665">MAGQAAGSVAEQVLSGIKTVVAFGGQKFELERYTAQLERAYIMGRKKAFVSGL</sequence>
<dbReference type="GO" id="GO:0140359">
    <property type="term" value="F:ABC-type transporter activity"/>
    <property type="evidence" value="ECO:0007669"/>
    <property type="project" value="InterPro"/>
</dbReference>
<dbReference type="AlphaFoldDB" id="A0A9N9IMK6"/>
<dbReference type="PROSITE" id="PS50929">
    <property type="entry name" value="ABC_TM1F"/>
    <property type="match status" value="1"/>
</dbReference>
<feature type="non-terminal residue" evidence="5">
    <location>
        <position position="1"/>
    </location>
</feature>
<name>A0A9N9IMK6_9GLOM</name>
<keyword evidence="3" id="KW-0472">Membrane</keyword>
<evidence type="ECO:0000259" key="4">
    <source>
        <dbReference type="PROSITE" id="PS50929"/>
    </source>
</evidence>
<keyword evidence="2" id="KW-1133">Transmembrane helix</keyword>
<dbReference type="GO" id="GO:0016020">
    <property type="term" value="C:membrane"/>
    <property type="evidence" value="ECO:0007669"/>
    <property type="project" value="InterPro"/>
</dbReference>